<dbReference type="EMBL" id="QLLM01000002">
    <property type="protein sequence ID" value="RAJ07676.1"/>
    <property type="molecule type" value="Genomic_DNA"/>
</dbReference>
<dbReference type="GO" id="GO:0005576">
    <property type="term" value="C:extracellular region"/>
    <property type="evidence" value="ECO:0007669"/>
    <property type="project" value="InterPro"/>
</dbReference>
<dbReference type="SUPFAM" id="SSF55676">
    <property type="entry name" value="CytB endotoxin-like"/>
    <property type="match status" value="1"/>
</dbReference>
<dbReference type="GO" id="GO:0030435">
    <property type="term" value="P:sporulation resulting in formation of a cellular spore"/>
    <property type="evidence" value="ECO:0007669"/>
    <property type="project" value="UniProtKB-KW"/>
</dbReference>
<accession>A0AAX1PM62</accession>
<comment type="similarity">
    <text evidence="1">Belongs to the cyt1/cyt2 endotoxin family.</text>
</comment>
<gene>
    <name evidence="3" type="ORF">DEU50_10299</name>
</gene>
<dbReference type="RefSeq" id="WP_017413134.1">
    <property type="nucleotide sequence ID" value="NZ_CAWNLH010000001.1"/>
</dbReference>
<evidence type="ECO:0000313" key="4">
    <source>
        <dbReference type="Proteomes" id="UP000249422"/>
    </source>
</evidence>
<dbReference type="Gene3D" id="3.40.198.10">
    <property type="entry name" value="Delta-endotoxin CytB-like"/>
    <property type="match status" value="1"/>
</dbReference>
<proteinExistence type="inferred from homology"/>
<evidence type="ECO:0000256" key="2">
    <source>
        <dbReference type="ARBA" id="ARBA00022969"/>
    </source>
</evidence>
<evidence type="ECO:0000313" key="3">
    <source>
        <dbReference type="EMBL" id="RAJ07676.1"/>
    </source>
</evidence>
<evidence type="ECO:0000256" key="1">
    <source>
        <dbReference type="ARBA" id="ARBA00009676"/>
    </source>
</evidence>
<reference evidence="3 4" key="1">
    <citation type="submission" date="2018-06" db="EMBL/GenBank/DDBJ databases">
        <title>Freshwater and sediment microbial communities from various areas in North America, analyzing microbe dynamics in response to fracking.</title>
        <authorList>
            <person name="Lamendella R."/>
        </authorList>
    </citation>
    <scope>NUCLEOTIDE SEQUENCE [LARGE SCALE GENOMIC DNA]</scope>
    <source>
        <strain evidence="3 4">17</strain>
    </source>
</reference>
<dbReference type="Proteomes" id="UP000249422">
    <property type="component" value="Unassembled WGS sequence"/>
</dbReference>
<name>A0AAX1PM62_AERSA</name>
<sequence>MNTTVDKVKNVVTRNIYVSLSASADQINFNEIFSITDPNIAPQAFAMAQVFQQALVPTDDKKSLRFDVQTAINLIKKHPEMAVINFTDQVVEQSNSAVQLMVDKVLEILSKVLGVVLGAAPKQKLTESIASAFTGLDEQKNDAWIFWEHTTAHKTTYQYNILFGVQSKETGLFLYGLPMGMEITVDIEKEKVLFITLKDKESYRVHLQSLSVVEMIKAHSNLKLAAKAGGKDPHQEAQEFFALQKKKEPVRI</sequence>
<dbReference type="InterPro" id="IPR001615">
    <property type="entry name" value="Endotoxin_CytB"/>
</dbReference>
<comment type="caution">
    <text evidence="3">The sequence shown here is derived from an EMBL/GenBank/DDBJ whole genome shotgun (WGS) entry which is preliminary data.</text>
</comment>
<dbReference type="AlphaFoldDB" id="A0AAX1PM62"/>
<organism evidence="3 4">
    <name type="scientific">Aeromonas salmonicida</name>
    <dbReference type="NCBI Taxonomy" id="645"/>
    <lineage>
        <taxon>Bacteria</taxon>
        <taxon>Pseudomonadati</taxon>
        <taxon>Pseudomonadota</taxon>
        <taxon>Gammaproteobacteria</taxon>
        <taxon>Aeromonadales</taxon>
        <taxon>Aeromonadaceae</taxon>
        <taxon>Aeromonas</taxon>
    </lineage>
</organism>
<keyword evidence="2" id="KW-0749">Sporulation</keyword>
<protein>
    <submittedName>
        <fullName evidence="3">Toxin</fullName>
    </submittedName>
</protein>
<dbReference type="InterPro" id="IPR035918">
    <property type="entry name" value="CytB_endotoxin-like_sf"/>
</dbReference>
<dbReference type="Pfam" id="PF01338">
    <property type="entry name" value="Bac_thur_toxin"/>
    <property type="match status" value="1"/>
</dbReference>